<keyword evidence="6" id="KW-0472">Membrane</keyword>
<dbReference type="PANTHER" id="PTHR23023">
    <property type="entry name" value="DIMETHYLANILINE MONOOXYGENASE"/>
    <property type="match status" value="1"/>
</dbReference>
<evidence type="ECO:0000256" key="2">
    <source>
        <dbReference type="ARBA" id="ARBA00022630"/>
    </source>
</evidence>
<evidence type="ECO:0000256" key="3">
    <source>
        <dbReference type="ARBA" id="ARBA00022827"/>
    </source>
</evidence>
<keyword evidence="6" id="KW-1133">Transmembrane helix</keyword>
<accession>A0AA40F7S4</accession>
<dbReference type="Proteomes" id="UP001172155">
    <property type="component" value="Unassembled WGS sequence"/>
</dbReference>
<evidence type="ECO:0000313" key="7">
    <source>
        <dbReference type="EMBL" id="KAK0752802.1"/>
    </source>
</evidence>
<comment type="similarity">
    <text evidence="1">Belongs to the FMO family.</text>
</comment>
<name>A0AA40F7S4_9PEZI</name>
<keyword evidence="8" id="KW-1185">Reference proteome</keyword>
<evidence type="ECO:0000313" key="8">
    <source>
        <dbReference type="Proteomes" id="UP001172155"/>
    </source>
</evidence>
<keyword evidence="5" id="KW-0560">Oxidoreductase</keyword>
<evidence type="ECO:0000256" key="1">
    <source>
        <dbReference type="ARBA" id="ARBA00009183"/>
    </source>
</evidence>
<evidence type="ECO:0000256" key="4">
    <source>
        <dbReference type="ARBA" id="ARBA00022857"/>
    </source>
</evidence>
<protein>
    <recommendedName>
        <fullName evidence="9">Dimethylaniline monooxygenase</fullName>
    </recommendedName>
</protein>
<keyword evidence="2" id="KW-0285">Flavoprotein</keyword>
<gene>
    <name evidence="7" type="ORF">B0T18DRAFT_315278</name>
</gene>
<dbReference type="Pfam" id="PF00743">
    <property type="entry name" value="FMO-like"/>
    <property type="match status" value="2"/>
</dbReference>
<dbReference type="InterPro" id="IPR050346">
    <property type="entry name" value="FMO-like"/>
</dbReference>
<dbReference type="InterPro" id="IPR000960">
    <property type="entry name" value="Flavin_mOase"/>
</dbReference>
<keyword evidence="6" id="KW-0812">Transmembrane</keyword>
<dbReference type="PIRSF" id="PIRSF000332">
    <property type="entry name" value="FMO"/>
    <property type="match status" value="1"/>
</dbReference>
<dbReference type="GO" id="GO:0050660">
    <property type="term" value="F:flavin adenine dinucleotide binding"/>
    <property type="evidence" value="ECO:0007669"/>
    <property type="project" value="InterPro"/>
</dbReference>
<reference evidence="7" key="1">
    <citation type="submission" date="2023-06" db="EMBL/GenBank/DDBJ databases">
        <title>Genome-scale phylogeny and comparative genomics of the fungal order Sordariales.</title>
        <authorList>
            <consortium name="Lawrence Berkeley National Laboratory"/>
            <person name="Hensen N."/>
            <person name="Bonometti L."/>
            <person name="Westerberg I."/>
            <person name="Brannstrom I.O."/>
            <person name="Guillou S."/>
            <person name="Cros-Aarteil S."/>
            <person name="Calhoun S."/>
            <person name="Haridas S."/>
            <person name="Kuo A."/>
            <person name="Mondo S."/>
            <person name="Pangilinan J."/>
            <person name="Riley R."/>
            <person name="LaButti K."/>
            <person name="Andreopoulos B."/>
            <person name="Lipzen A."/>
            <person name="Chen C."/>
            <person name="Yanf M."/>
            <person name="Daum C."/>
            <person name="Ng V."/>
            <person name="Clum A."/>
            <person name="Steindorff A."/>
            <person name="Ohm R."/>
            <person name="Martin F."/>
            <person name="Silar P."/>
            <person name="Natvig D."/>
            <person name="Lalanne C."/>
            <person name="Gautier V."/>
            <person name="Ament-velasquez S.L."/>
            <person name="Kruys A."/>
            <person name="Hutchinson M.I."/>
            <person name="Powell A.J."/>
            <person name="Barry K."/>
            <person name="Miller A.N."/>
            <person name="Grigoriev I.V."/>
            <person name="Debuchy R."/>
            <person name="Gladieux P."/>
            <person name="Thoren M.H."/>
            <person name="Johannesson H."/>
        </authorList>
    </citation>
    <scope>NUCLEOTIDE SEQUENCE</scope>
    <source>
        <strain evidence="7">SMH3187-1</strain>
    </source>
</reference>
<dbReference type="GO" id="GO:0050661">
    <property type="term" value="F:NADP binding"/>
    <property type="evidence" value="ECO:0007669"/>
    <property type="project" value="InterPro"/>
</dbReference>
<evidence type="ECO:0000256" key="5">
    <source>
        <dbReference type="ARBA" id="ARBA00023002"/>
    </source>
</evidence>
<dbReference type="EMBL" id="JAUKUD010000001">
    <property type="protein sequence ID" value="KAK0752802.1"/>
    <property type="molecule type" value="Genomic_DNA"/>
</dbReference>
<sequence length="643" mass="72862">MQAIRKVAVIGAGPGGLVTAKYLLESHRALGTEPLEVMVFEAEDAIGGTFYARMYEDGELVSSKQLTAFSDFRLSDDEPDFLPVTRYLQYLNDYCDNFNIRPHIILSTKVDSITRKSTLKGDKHVIEYTNTQTGDMGEFEVDAVAVCCGLHVTPNIPHIPGMEKVPVRLHSSQFKTRAQFGVDKTVMIMGVGETGSDMAYLAVTSPTKQVVLCHRFGFHFAPKRNLNPAILPIFGGKAGPPTIPLDNARASLFDTSYVHPLLRDSPALWSFYNKYVRFILWFSTGTPGGYDQLVGEPDSELDHVSRMFFVKSNKAAPYVSQPFRGVLDTSIIQRIRRALINVEIPDTQGQQIDLAPWPERIDPDGTVVFRKNGRPEYDRVRNMGIRPDVLLFATGYRQEFPFFDKQSATGTPYPLPGEANVRNIWHRDDPTVGFIGFLRPNLGAIPPIAEMQAQLWTLNLLAPERIPKPLHPRDEPHYRLWNPLRIHYGVDHESYVYQLACDMGSAQGFLNVLGRGLTFVNGNWKLPLVWAFGSNLNLRFRVRGPWHWEGAERAMKGEMWTQMKKRRWISPVSDVFWLSVLPISIFGPLSFLFWVYATLYWLIFGLEPGYGGYDCYGNRIIEEEKSSMCNPNTYGIHRQGRIV</sequence>
<dbReference type="SUPFAM" id="SSF51905">
    <property type="entry name" value="FAD/NAD(P)-binding domain"/>
    <property type="match status" value="1"/>
</dbReference>
<dbReference type="Gene3D" id="3.50.50.60">
    <property type="entry name" value="FAD/NAD(P)-binding domain"/>
    <property type="match status" value="1"/>
</dbReference>
<keyword evidence="3" id="KW-0274">FAD</keyword>
<comment type="caution">
    <text evidence="7">The sequence shown here is derived from an EMBL/GenBank/DDBJ whole genome shotgun (WGS) entry which is preliminary data.</text>
</comment>
<proteinExistence type="inferred from homology"/>
<evidence type="ECO:0008006" key="9">
    <source>
        <dbReference type="Google" id="ProtNLM"/>
    </source>
</evidence>
<dbReference type="InterPro" id="IPR036188">
    <property type="entry name" value="FAD/NAD-bd_sf"/>
</dbReference>
<dbReference type="PRINTS" id="PR00370">
    <property type="entry name" value="FMOXYGENASE"/>
</dbReference>
<dbReference type="AlphaFoldDB" id="A0AA40F7S4"/>
<keyword evidence="4" id="KW-0521">NADP</keyword>
<dbReference type="InterPro" id="IPR020946">
    <property type="entry name" value="Flavin_mOase-like"/>
</dbReference>
<dbReference type="GO" id="GO:0004499">
    <property type="term" value="F:N,N-dimethylaniline monooxygenase activity"/>
    <property type="evidence" value="ECO:0007669"/>
    <property type="project" value="InterPro"/>
</dbReference>
<feature type="transmembrane region" description="Helical" evidence="6">
    <location>
        <begin position="575"/>
        <end position="603"/>
    </location>
</feature>
<evidence type="ECO:0000256" key="6">
    <source>
        <dbReference type="SAM" id="Phobius"/>
    </source>
</evidence>
<organism evidence="7 8">
    <name type="scientific">Schizothecium vesticola</name>
    <dbReference type="NCBI Taxonomy" id="314040"/>
    <lineage>
        <taxon>Eukaryota</taxon>
        <taxon>Fungi</taxon>
        <taxon>Dikarya</taxon>
        <taxon>Ascomycota</taxon>
        <taxon>Pezizomycotina</taxon>
        <taxon>Sordariomycetes</taxon>
        <taxon>Sordariomycetidae</taxon>
        <taxon>Sordariales</taxon>
        <taxon>Schizotheciaceae</taxon>
        <taxon>Schizothecium</taxon>
    </lineage>
</organism>